<dbReference type="EMBL" id="SRXV01000003">
    <property type="protein sequence ID" value="TGY92528.1"/>
    <property type="molecule type" value="Genomic_DNA"/>
</dbReference>
<dbReference type="AlphaFoldDB" id="A0A4S2HAA5"/>
<dbReference type="OrthoDB" id="370053at2"/>
<dbReference type="Proteomes" id="UP000305451">
    <property type="component" value="Unassembled WGS sequence"/>
</dbReference>
<feature type="transmembrane region" description="Helical" evidence="1">
    <location>
        <begin position="134"/>
        <end position="151"/>
    </location>
</feature>
<feature type="transmembrane region" description="Helical" evidence="1">
    <location>
        <begin position="76"/>
        <end position="95"/>
    </location>
</feature>
<dbReference type="Pfam" id="PF04657">
    <property type="entry name" value="DMT_YdcZ"/>
    <property type="match status" value="1"/>
</dbReference>
<evidence type="ECO:0000256" key="1">
    <source>
        <dbReference type="SAM" id="Phobius"/>
    </source>
</evidence>
<dbReference type="InterPro" id="IPR006750">
    <property type="entry name" value="YdcZ"/>
</dbReference>
<evidence type="ECO:0000313" key="2">
    <source>
        <dbReference type="EMBL" id="TGY92528.1"/>
    </source>
</evidence>
<organism evidence="2 3">
    <name type="scientific">Marinicauda pacifica</name>
    <dbReference type="NCBI Taxonomy" id="1133559"/>
    <lineage>
        <taxon>Bacteria</taxon>
        <taxon>Pseudomonadati</taxon>
        <taxon>Pseudomonadota</taxon>
        <taxon>Alphaproteobacteria</taxon>
        <taxon>Maricaulales</taxon>
        <taxon>Maricaulaceae</taxon>
        <taxon>Marinicauda</taxon>
    </lineage>
</organism>
<feature type="transmembrane region" description="Helical" evidence="1">
    <location>
        <begin position="101"/>
        <end position="122"/>
    </location>
</feature>
<comment type="caution">
    <text evidence="2">The sequence shown here is derived from an EMBL/GenBank/DDBJ whole genome shotgun (WGS) entry which is preliminary data.</text>
</comment>
<keyword evidence="1" id="KW-0472">Membrane</keyword>
<name>A0A4S2HAA5_9PROT</name>
<dbReference type="PANTHER" id="PTHR34821">
    <property type="entry name" value="INNER MEMBRANE PROTEIN YDCZ"/>
    <property type="match status" value="1"/>
</dbReference>
<keyword evidence="1" id="KW-0812">Transmembrane</keyword>
<proteinExistence type="predicted"/>
<dbReference type="RefSeq" id="WP_135945663.1">
    <property type="nucleotide sequence ID" value="NZ_BMEI01000003.1"/>
</dbReference>
<protein>
    <submittedName>
        <fullName evidence="2">DMT family transporter</fullName>
    </submittedName>
</protein>
<feature type="transmembrane region" description="Helical" evidence="1">
    <location>
        <begin position="44"/>
        <end position="64"/>
    </location>
</feature>
<gene>
    <name evidence="2" type="ORF">E5162_12915</name>
</gene>
<evidence type="ECO:0000313" key="3">
    <source>
        <dbReference type="Proteomes" id="UP000305451"/>
    </source>
</evidence>
<accession>A0A4S2HAA5</accession>
<keyword evidence="3" id="KW-1185">Reference proteome</keyword>
<sequence>MNLSQLFPILMVTLAGGAVATQPAFNSQLAALLGSPLRAALVSFTAGATVLFAIVGALVIRTGLPSAETVSRVPPHLWIAGGVLGALFVSTAAWATPKIGAGAFFATLIAAQLTLSLVLDHYGLLGLEVRPANWIRIAGVALLFAGGLMVVRG</sequence>
<dbReference type="GO" id="GO:0005886">
    <property type="term" value="C:plasma membrane"/>
    <property type="evidence" value="ECO:0007669"/>
    <property type="project" value="TreeGrafter"/>
</dbReference>
<keyword evidence="1" id="KW-1133">Transmembrane helix</keyword>
<reference evidence="2 3" key="1">
    <citation type="journal article" date="2013" name="Int. J. Syst. Evol. Microbiol.">
        <title>Marinicauda pacifica gen. nov., sp. nov., a prosthecate alphaproteobacterium of the family Hyphomonadaceae isolated from deep seawater.</title>
        <authorList>
            <person name="Zhang X.Y."/>
            <person name="Li G.W."/>
            <person name="Wang C.S."/>
            <person name="Zhang Y.J."/>
            <person name="Xu X.W."/>
            <person name="Li H."/>
            <person name="Liu A."/>
            <person name="Liu C."/>
            <person name="Xie B.B."/>
            <person name="Qin Q.L."/>
            <person name="Xu Z."/>
            <person name="Chen X.L."/>
            <person name="Zhou B.C."/>
            <person name="Zhang Y.Z."/>
        </authorList>
    </citation>
    <scope>NUCLEOTIDE SEQUENCE [LARGE SCALE GENOMIC DNA]</scope>
    <source>
        <strain evidence="2 3">P-1 km-3</strain>
    </source>
</reference>
<dbReference type="PANTHER" id="PTHR34821:SF2">
    <property type="entry name" value="INNER MEMBRANE PROTEIN YDCZ"/>
    <property type="match status" value="1"/>
</dbReference>